<feature type="compositionally biased region" description="Polar residues" evidence="1">
    <location>
        <begin position="504"/>
        <end position="514"/>
    </location>
</feature>
<gene>
    <name evidence="3" type="ORF">PgNI_05762</name>
</gene>
<dbReference type="InterPro" id="IPR021216">
    <property type="entry name" value="DUF2722"/>
</dbReference>
<dbReference type="Proteomes" id="UP000515153">
    <property type="component" value="Chromosome I"/>
</dbReference>
<feature type="compositionally biased region" description="Polar residues" evidence="1">
    <location>
        <begin position="292"/>
        <end position="314"/>
    </location>
</feature>
<feature type="compositionally biased region" description="Low complexity" evidence="1">
    <location>
        <begin position="465"/>
        <end position="481"/>
    </location>
</feature>
<dbReference type="RefSeq" id="XP_030982310.1">
    <property type="nucleotide sequence ID" value="XM_031125793.1"/>
</dbReference>
<feature type="compositionally biased region" description="Pro residues" evidence="1">
    <location>
        <begin position="64"/>
        <end position="91"/>
    </location>
</feature>
<feature type="region of interest" description="Disordered" evidence="1">
    <location>
        <begin position="1"/>
        <end position="159"/>
    </location>
</feature>
<protein>
    <submittedName>
        <fullName evidence="3">Uncharacterized protein</fullName>
    </submittedName>
</protein>
<evidence type="ECO:0000256" key="1">
    <source>
        <dbReference type="SAM" id="MobiDB-lite"/>
    </source>
</evidence>
<feature type="compositionally biased region" description="Basic and acidic residues" evidence="1">
    <location>
        <begin position="135"/>
        <end position="159"/>
    </location>
</feature>
<feature type="compositionally biased region" description="Basic residues" evidence="1">
    <location>
        <begin position="405"/>
        <end position="414"/>
    </location>
</feature>
<feature type="compositionally biased region" description="Pro residues" evidence="1">
    <location>
        <begin position="21"/>
        <end position="32"/>
    </location>
</feature>
<keyword evidence="2" id="KW-1185">Reference proteome</keyword>
<dbReference type="GeneID" id="41960702"/>
<feature type="compositionally biased region" description="Low complexity" evidence="1">
    <location>
        <begin position="315"/>
        <end position="328"/>
    </location>
</feature>
<feature type="compositionally biased region" description="Polar residues" evidence="1">
    <location>
        <begin position="521"/>
        <end position="530"/>
    </location>
</feature>
<dbReference type="AlphaFoldDB" id="A0A6P8B587"/>
<evidence type="ECO:0000313" key="2">
    <source>
        <dbReference type="Proteomes" id="UP000515153"/>
    </source>
</evidence>
<reference evidence="2 3" key="1">
    <citation type="journal article" date="2019" name="Mol. Biol. Evol.">
        <title>Blast fungal genomes show frequent chromosomal changes, gene gains and losses, and effector gene turnover.</title>
        <authorList>
            <person name="Gomez Luciano L.B."/>
            <person name="Jason Tsai I."/>
            <person name="Chuma I."/>
            <person name="Tosa Y."/>
            <person name="Chen Y.H."/>
            <person name="Li J.Y."/>
            <person name="Li M.Y."/>
            <person name="Jade Lu M.Y."/>
            <person name="Nakayashiki H."/>
            <person name="Li W.H."/>
        </authorList>
    </citation>
    <scope>NUCLEOTIDE SEQUENCE [LARGE SCALE GENOMIC DNA]</scope>
    <source>
        <strain evidence="2 3">NI907</strain>
    </source>
</reference>
<proteinExistence type="predicted"/>
<feature type="region of interest" description="Disordered" evidence="1">
    <location>
        <begin position="206"/>
        <end position="536"/>
    </location>
</feature>
<evidence type="ECO:0000313" key="3">
    <source>
        <dbReference type="RefSeq" id="XP_030982310.1"/>
    </source>
</evidence>
<feature type="compositionally biased region" description="Polar residues" evidence="1">
    <location>
        <begin position="339"/>
        <end position="351"/>
    </location>
</feature>
<feature type="compositionally biased region" description="Low complexity" evidence="1">
    <location>
        <begin position="206"/>
        <end position="216"/>
    </location>
</feature>
<reference evidence="3" key="3">
    <citation type="submission" date="2025-08" db="UniProtKB">
        <authorList>
            <consortium name="RefSeq"/>
        </authorList>
    </citation>
    <scope>IDENTIFICATION</scope>
    <source>
        <strain evidence="3">NI907</strain>
    </source>
</reference>
<feature type="compositionally biased region" description="Low complexity" evidence="1">
    <location>
        <begin position="92"/>
        <end position="104"/>
    </location>
</feature>
<dbReference type="OrthoDB" id="20105at2759"/>
<feature type="compositionally biased region" description="Gly residues" evidence="1">
    <location>
        <begin position="426"/>
        <end position="439"/>
    </location>
</feature>
<dbReference type="KEGG" id="pgri:PgNI_05762"/>
<dbReference type="Pfam" id="PF10846">
    <property type="entry name" value="DUF2722"/>
    <property type="match status" value="1"/>
</dbReference>
<feature type="compositionally biased region" description="Pro residues" evidence="1">
    <location>
        <begin position="373"/>
        <end position="388"/>
    </location>
</feature>
<sequence>MRMLTVKQPAHHGYQSVHDLPTPPSTSRPSPPLIYQEDRLPRPASIHRPSSPARQPMSGHHRGLPPPAAMTLAQPPPTQSTAAPQPPPPAGPQLGQPPALQSQPHSQTQLLGQLPAPPQWQQGPDESMRAWLLAKAEEEKRRQEEERTRQETLRLEQRRTEHEILRTSLQGGIPPPMVPVVFAGMGGSTLPQAALDWAQQYMYSQMQAQAQPHQPQLLSSTSGPISPEHRRDSQPQAFVVYQPQSGVPPTPGSAPGPQSAYSSQPPGSPHRPRHYSLPGGRGPASGSSGLPNINTSIQGGSSAPHSSLPSGPTVQSQAQAGHSQASPSISFLHWEPPTSHVSGSGSKQPATPSERFSLVGESPRKRKATGPQPAAPPPGTQPRIPSPPSFQHGAPSSSLANPPPGRRRGPGHVRQRSDISLYRRVGNGGGRQEHLGGGFRSHSPAYSSAPATAREVNLPGDLSRQQQQHQHQYHQEQQQQHAPAPPRNAPHSVSSLLSEEPSPRNVQYHQSSAPETERRTSPTADYTGSMRQRENE</sequence>
<accession>A0A6P8B587</accession>
<name>A0A6P8B587_PYRGI</name>
<organism evidence="2 3">
    <name type="scientific">Pyricularia grisea</name>
    <name type="common">Crabgrass-specific blast fungus</name>
    <name type="synonym">Magnaporthe grisea</name>
    <dbReference type="NCBI Taxonomy" id="148305"/>
    <lineage>
        <taxon>Eukaryota</taxon>
        <taxon>Fungi</taxon>
        <taxon>Dikarya</taxon>
        <taxon>Ascomycota</taxon>
        <taxon>Pezizomycotina</taxon>
        <taxon>Sordariomycetes</taxon>
        <taxon>Sordariomycetidae</taxon>
        <taxon>Magnaporthales</taxon>
        <taxon>Pyriculariaceae</taxon>
        <taxon>Pyricularia</taxon>
    </lineage>
</organism>
<reference evidence="3" key="2">
    <citation type="submission" date="2019-10" db="EMBL/GenBank/DDBJ databases">
        <authorList>
            <consortium name="NCBI Genome Project"/>
        </authorList>
    </citation>
    <scope>NUCLEOTIDE SEQUENCE</scope>
    <source>
        <strain evidence="3">NI907</strain>
    </source>
</reference>